<dbReference type="InterPro" id="IPR003599">
    <property type="entry name" value="Ig_sub"/>
</dbReference>
<dbReference type="Gene3D" id="2.60.40.10">
    <property type="entry name" value="Immunoglobulins"/>
    <property type="match status" value="3"/>
</dbReference>
<name>A0A8C7YIE2_9TELE</name>
<evidence type="ECO:0000313" key="3">
    <source>
        <dbReference type="Ensembl" id="ENSOSIP00000028145.1"/>
    </source>
</evidence>
<accession>A0A8C7YIE2</accession>
<dbReference type="SUPFAM" id="SSF48726">
    <property type="entry name" value="Immunoglobulin"/>
    <property type="match status" value="2"/>
</dbReference>
<feature type="region of interest" description="Disordered" evidence="1">
    <location>
        <begin position="383"/>
        <end position="402"/>
    </location>
</feature>
<protein>
    <recommendedName>
        <fullName evidence="2">Ig-like domain-containing protein</fullName>
    </recommendedName>
</protein>
<feature type="domain" description="Ig-like" evidence="2">
    <location>
        <begin position="87"/>
        <end position="187"/>
    </location>
</feature>
<dbReference type="AlphaFoldDB" id="A0A8C7YIE2"/>
<proteinExistence type="predicted"/>
<dbReference type="SMART" id="SM00408">
    <property type="entry name" value="IGc2"/>
    <property type="match status" value="1"/>
</dbReference>
<dbReference type="InterPro" id="IPR003598">
    <property type="entry name" value="Ig_sub2"/>
</dbReference>
<dbReference type="CDD" id="cd00096">
    <property type="entry name" value="Ig"/>
    <property type="match status" value="1"/>
</dbReference>
<dbReference type="Ensembl" id="ENSOSIT00000029672.1">
    <property type="protein sequence ID" value="ENSOSIP00000028145.1"/>
    <property type="gene ID" value="ENSOSIG00000014685.1"/>
</dbReference>
<keyword evidence="4" id="KW-1185">Reference proteome</keyword>
<dbReference type="Proteomes" id="UP000694383">
    <property type="component" value="Unplaced"/>
</dbReference>
<dbReference type="SMART" id="SM00409">
    <property type="entry name" value="IG"/>
    <property type="match status" value="2"/>
</dbReference>
<feature type="compositionally biased region" description="Basic and acidic residues" evidence="1">
    <location>
        <begin position="385"/>
        <end position="402"/>
    </location>
</feature>
<dbReference type="PANTHER" id="PTHR46484:SF8">
    <property type="entry name" value="B-CELL RECEPTOR CD22-LIKE-RELATED"/>
    <property type="match status" value="1"/>
</dbReference>
<sequence>WAAFLPQTVEGLSGSCVVIPCAFSLPSEWDKFLDDSCKIIWGRGSWSRTWVFDSSLTGASVSLNIMQGNLTGLLSDKDCTTIFNNLPSSHYDDYYFRLQCDNSLKFNFKTIEEGTPVTLRCSALAPCPILPPVLTWTPSTGDIKETVELKSVTSVMKFNASYLDNGQKYSCNALYNRQPTETRKGLSVFLSRRQKLSVIANPTGPVLEGSSVSLLCSSHSNPPVTNYTWYRDDEVDQETGPILMIEDVNPSFSGDYHCTATNHLGEETSAKVHLDTVCFALHLLFFLTWIWNMHKPMDCFCFPVPPEILSSSRCIKVLSQTRCSCDSQGNPFQPSSKADMKKKTGKEESLTYVHVEFALTQVTSEDDLEDVEIRGGALKTTEYAESCKEKSETHAKDKEKVT</sequence>
<organism evidence="3 4">
    <name type="scientific">Oryzias sinensis</name>
    <name type="common">Chinese medaka</name>
    <dbReference type="NCBI Taxonomy" id="183150"/>
    <lineage>
        <taxon>Eukaryota</taxon>
        <taxon>Metazoa</taxon>
        <taxon>Chordata</taxon>
        <taxon>Craniata</taxon>
        <taxon>Vertebrata</taxon>
        <taxon>Euteleostomi</taxon>
        <taxon>Actinopterygii</taxon>
        <taxon>Neopterygii</taxon>
        <taxon>Teleostei</taxon>
        <taxon>Neoteleostei</taxon>
        <taxon>Acanthomorphata</taxon>
        <taxon>Ovalentaria</taxon>
        <taxon>Atherinomorphae</taxon>
        <taxon>Beloniformes</taxon>
        <taxon>Adrianichthyidae</taxon>
        <taxon>Oryziinae</taxon>
        <taxon>Oryzias</taxon>
    </lineage>
</organism>
<evidence type="ECO:0000259" key="2">
    <source>
        <dbReference type="PROSITE" id="PS50835"/>
    </source>
</evidence>
<dbReference type="InterPro" id="IPR036179">
    <property type="entry name" value="Ig-like_dom_sf"/>
</dbReference>
<evidence type="ECO:0000256" key="1">
    <source>
        <dbReference type="SAM" id="MobiDB-lite"/>
    </source>
</evidence>
<dbReference type="GeneTree" id="ENSGT01150000286924"/>
<dbReference type="InterPro" id="IPR007110">
    <property type="entry name" value="Ig-like_dom"/>
</dbReference>
<dbReference type="PROSITE" id="PS50835">
    <property type="entry name" value="IG_LIKE"/>
    <property type="match status" value="2"/>
</dbReference>
<dbReference type="InterPro" id="IPR013783">
    <property type="entry name" value="Ig-like_fold"/>
</dbReference>
<evidence type="ECO:0000313" key="4">
    <source>
        <dbReference type="Proteomes" id="UP000694383"/>
    </source>
</evidence>
<dbReference type="Pfam" id="PF13895">
    <property type="entry name" value="Ig_2"/>
    <property type="match status" value="1"/>
</dbReference>
<feature type="domain" description="Ig-like" evidence="2">
    <location>
        <begin position="194"/>
        <end position="273"/>
    </location>
</feature>
<dbReference type="PANTHER" id="PTHR46484">
    <property type="entry name" value="SI:CH211-171H4.5-RELATED"/>
    <property type="match status" value="1"/>
</dbReference>
<reference evidence="3" key="1">
    <citation type="submission" date="2025-08" db="UniProtKB">
        <authorList>
            <consortium name="Ensembl"/>
        </authorList>
    </citation>
    <scope>IDENTIFICATION</scope>
</reference>
<reference evidence="3" key="2">
    <citation type="submission" date="2025-09" db="UniProtKB">
        <authorList>
            <consortium name="Ensembl"/>
        </authorList>
    </citation>
    <scope>IDENTIFICATION</scope>
</reference>